<dbReference type="GO" id="GO:0008483">
    <property type="term" value="F:transaminase activity"/>
    <property type="evidence" value="ECO:0007669"/>
    <property type="project" value="UniProtKB-KW"/>
</dbReference>
<comment type="caution">
    <text evidence="9">The sequence shown here is derived from an EMBL/GenBank/DDBJ whole genome shotgun (WGS) entry which is preliminary data.</text>
</comment>
<dbReference type="RefSeq" id="WP_140459265.1">
    <property type="nucleotide sequence ID" value="NZ_BAABFI010000001.1"/>
</dbReference>
<keyword evidence="9" id="KW-0032">Aminotransferase</keyword>
<evidence type="ECO:0000313" key="10">
    <source>
        <dbReference type="Proteomes" id="UP000577956"/>
    </source>
</evidence>
<dbReference type="GO" id="GO:0003700">
    <property type="term" value="F:DNA-binding transcription factor activity"/>
    <property type="evidence" value="ECO:0007669"/>
    <property type="project" value="InterPro"/>
</dbReference>
<evidence type="ECO:0000256" key="5">
    <source>
        <dbReference type="ARBA" id="ARBA00023163"/>
    </source>
</evidence>
<dbReference type="InterPro" id="IPR051446">
    <property type="entry name" value="HTH_trans_reg/aminotransferase"/>
</dbReference>
<name>A0A7Y9FIQ6_9CELL</name>
<evidence type="ECO:0000313" key="9">
    <source>
        <dbReference type="EMBL" id="NYD86746.1"/>
    </source>
</evidence>
<organism evidence="9 10">
    <name type="scientific">Cellulomonas oligotrophica</name>
    <dbReference type="NCBI Taxonomy" id="931536"/>
    <lineage>
        <taxon>Bacteria</taxon>
        <taxon>Bacillati</taxon>
        <taxon>Actinomycetota</taxon>
        <taxon>Actinomycetes</taxon>
        <taxon>Micrococcales</taxon>
        <taxon>Cellulomonadaceae</taxon>
        <taxon>Cellulomonas</taxon>
    </lineage>
</organism>
<feature type="domain" description="HTH gntR-type" evidence="7">
    <location>
        <begin position="22"/>
        <end position="90"/>
    </location>
</feature>
<dbReference type="PANTHER" id="PTHR46577:SF1">
    <property type="entry name" value="HTH-TYPE TRANSCRIPTIONAL REGULATORY PROTEIN GABR"/>
    <property type="match status" value="1"/>
</dbReference>
<dbReference type="InterPro" id="IPR036390">
    <property type="entry name" value="WH_DNA-bd_sf"/>
</dbReference>
<keyword evidence="3" id="KW-0805">Transcription regulation</keyword>
<keyword evidence="2" id="KW-0663">Pyridoxal phosphate</keyword>
<proteinExistence type="inferred from homology"/>
<evidence type="ECO:0000256" key="2">
    <source>
        <dbReference type="ARBA" id="ARBA00022898"/>
    </source>
</evidence>
<evidence type="ECO:0000256" key="4">
    <source>
        <dbReference type="ARBA" id="ARBA00023125"/>
    </source>
</evidence>
<dbReference type="Gene3D" id="1.10.10.10">
    <property type="entry name" value="Winged helix-like DNA-binding domain superfamily/Winged helix DNA-binding domain"/>
    <property type="match status" value="1"/>
</dbReference>
<comment type="similarity">
    <text evidence="1">In the C-terminal section; belongs to the class-I pyridoxal-phosphate-dependent aminotransferase family.</text>
</comment>
<dbReference type="PANTHER" id="PTHR46577">
    <property type="entry name" value="HTH-TYPE TRANSCRIPTIONAL REGULATORY PROTEIN GABR"/>
    <property type="match status" value="1"/>
</dbReference>
<dbReference type="Proteomes" id="UP000618382">
    <property type="component" value="Unassembled WGS sequence"/>
</dbReference>
<dbReference type="SMART" id="SM00345">
    <property type="entry name" value="HTH_GNTR"/>
    <property type="match status" value="1"/>
</dbReference>
<reference evidence="9 10" key="1">
    <citation type="submission" date="2020-07" db="EMBL/GenBank/DDBJ databases">
        <title>Sequencing the genomes of 1000 actinobacteria strains.</title>
        <authorList>
            <person name="Klenk H.-P."/>
        </authorList>
    </citation>
    <scope>NUCLEOTIDE SEQUENCE [LARGE SCALE GENOMIC DNA]</scope>
    <source>
        <strain evidence="9 10">DSM 24482</strain>
    </source>
</reference>
<evidence type="ECO:0000313" key="11">
    <source>
        <dbReference type="Proteomes" id="UP000618382"/>
    </source>
</evidence>
<feature type="region of interest" description="Disordered" evidence="6">
    <location>
        <begin position="87"/>
        <end position="107"/>
    </location>
</feature>
<dbReference type="AlphaFoldDB" id="A0A7Y9FIQ6"/>
<dbReference type="EMBL" id="BONN01000003">
    <property type="protein sequence ID" value="GIG32468.1"/>
    <property type="molecule type" value="Genomic_DNA"/>
</dbReference>
<dbReference type="GO" id="GO:0003677">
    <property type="term" value="F:DNA binding"/>
    <property type="evidence" value="ECO:0007669"/>
    <property type="project" value="UniProtKB-KW"/>
</dbReference>
<dbReference type="CDD" id="cd00609">
    <property type="entry name" value="AAT_like"/>
    <property type="match status" value="1"/>
</dbReference>
<evidence type="ECO:0000256" key="6">
    <source>
        <dbReference type="SAM" id="MobiDB-lite"/>
    </source>
</evidence>
<dbReference type="Pfam" id="PF00155">
    <property type="entry name" value="Aminotran_1_2"/>
    <property type="match status" value="1"/>
</dbReference>
<evidence type="ECO:0000313" key="8">
    <source>
        <dbReference type="EMBL" id="GIG32468.1"/>
    </source>
</evidence>
<evidence type="ECO:0000259" key="7">
    <source>
        <dbReference type="PROSITE" id="PS50949"/>
    </source>
</evidence>
<sequence>MAPDRTDLPPAWDVLLDLGGDGPAHVRLETALRRAVRDGRAAPGAALPPSRALAAMLGVSRWVVTQAYGHLVAEGVLEARTGSATRVAARPADTGGTGGGARQVPAPLPSRRAFDLAPGVPDLRHVPRADWVRATRTALDAASDADLAGPVPGGHPRARAALLAHLLAARAVVADDVRVTSGAAEGMRRVACALLAAGHRSVLVEDPGWPRLPEVAASAGLAPVPVRVDAGGLEVAQARLRAARTGARAVLVTPAHHFPTGAALAPERRDALVRWAREVDGLVVEDDYDAEHRYDRRPVAALQGLAPERVLLLGSLSKTLSPAVGLGWAVVPPRWRDAFDAADGTDPSTLTQLVVAELLAGGAYARHLRAGRVRYARRRRALVDALRRHLPGCTVDGLDAGLHVLLHLPDGVDGEDVAAAAARLDVTVAPGARYDAPGGAASRGTLVLGYGALADARVEGAVARLAAAVRHVAHGPS</sequence>
<dbReference type="Proteomes" id="UP000577956">
    <property type="component" value="Unassembled WGS sequence"/>
</dbReference>
<gene>
    <name evidence="9" type="ORF">BKA21_002295</name>
    <name evidence="8" type="ORF">Col01nite_16270</name>
</gene>
<dbReference type="InterPro" id="IPR036388">
    <property type="entry name" value="WH-like_DNA-bd_sf"/>
</dbReference>
<keyword evidence="11" id="KW-1185">Reference proteome</keyword>
<accession>A0A7Y9FIQ6</accession>
<dbReference type="Pfam" id="PF00392">
    <property type="entry name" value="GntR"/>
    <property type="match status" value="1"/>
</dbReference>
<keyword evidence="9" id="KW-0808">Transferase</keyword>
<dbReference type="Gene3D" id="3.40.640.10">
    <property type="entry name" value="Type I PLP-dependent aspartate aminotransferase-like (Major domain)"/>
    <property type="match status" value="1"/>
</dbReference>
<protein>
    <submittedName>
        <fullName evidence="8 9">GntR family transcriptional regulator</fullName>
    </submittedName>
</protein>
<keyword evidence="5" id="KW-0804">Transcription</keyword>
<dbReference type="InterPro" id="IPR000524">
    <property type="entry name" value="Tscrpt_reg_HTH_GntR"/>
</dbReference>
<dbReference type="PROSITE" id="PS50949">
    <property type="entry name" value="HTH_GNTR"/>
    <property type="match status" value="1"/>
</dbReference>
<evidence type="ECO:0000256" key="1">
    <source>
        <dbReference type="ARBA" id="ARBA00005384"/>
    </source>
</evidence>
<dbReference type="EMBL" id="JACCBK010000001">
    <property type="protein sequence ID" value="NYD86746.1"/>
    <property type="molecule type" value="Genomic_DNA"/>
</dbReference>
<dbReference type="InterPro" id="IPR015421">
    <property type="entry name" value="PyrdxlP-dep_Trfase_major"/>
</dbReference>
<dbReference type="PRINTS" id="PR00035">
    <property type="entry name" value="HTHGNTR"/>
</dbReference>
<dbReference type="GO" id="GO:0030170">
    <property type="term" value="F:pyridoxal phosphate binding"/>
    <property type="evidence" value="ECO:0007669"/>
    <property type="project" value="InterPro"/>
</dbReference>
<keyword evidence="4" id="KW-0238">DNA-binding</keyword>
<reference evidence="8 11" key="2">
    <citation type="submission" date="2021-01" db="EMBL/GenBank/DDBJ databases">
        <title>Whole genome shotgun sequence of Cellulomonas oligotrophica NBRC 109435.</title>
        <authorList>
            <person name="Komaki H."/>
            <person name="Tamura T."/>
        </authorList>
    </citation>
    <scope>NUCLEOTIDE SEQUENCE [LARGE SCALE GENOMIC DNA]</scope>
    <source>
        <strain evidence="8 11">NBRC 109435</strain>
    </source>
</reference>
<evidence type="ECO:0000256" key="3">
    <source>
        <dbReference type="ARBA" id="ARBA00023015"/>
    </source>
</evidence>
<dbReference type="InterPro" id="IPR004839">
    <property type="entry name" value="Aminotransferase_I/II_large"/>
</dbReference>
<dbReference type="CDD" id="cd07377">
    <property type="entry name" value="WHTH_GntR"/>
    <property type="match status" value="1"/>
</dbReference>
<dbReference type="InterPro" id="IPR015424">
    <property type="entry name" value="PyrdxlP-dep_Trfase"/>
</dbReference>
<dbReference type="SUPFAM" id="SSF46785">
    <property type="entry name" value="Winged helix' DNA-binding domain"/>
    <property type="match status" value="1"/>
</dbReference>
<dbReference type="SUPFAM" id="SSF53383">
    <property type="entry name" value="PLP-dependent transferases"/>
    <property type="match status" value="1"/>
</dbReference>